<dbReference type="PANTHER" id="PTHR43056:SF5">
    <property type="entry name" value="PEPTIDASE S9 PROLYL OLIGOPEPTIDASE CATALYTIC DOMAIN-CONTAINING PROTEIN"/>
    <property type="match status" value="1"/>
</dbReference>
<keyword evidence="3" id="KW-0378">Hydrolase</keyword>
<dbReference type="InterPro" id="IPR050585">
    <property type="entry name" value="Xaa-Pro_dipeptidyl-ppase/CocE"/>
</dbReference>
<feature type="region of interest" description="Disordered" evidence="1">
    <location>
        <begin position="95"/>
        <end position="115"/>
    </location>
</feature>
<evidence type="ECO:0000313" key="4">
    <source>
        <dbReference type="Proteomes" id="UP001596157"/>
    </source>
</evidence>
<dbReference type="EC" id="3.4.-.-" evidence="3"/>
<comment type="caution">
    <text evidence="3">The sequence shown here is derived from an EMBL/GenBank/DDBJ whole genome shotgun (WGS) entry which is preliminary data.</text>
</comment>
<organism evidence="3 4">
    <name type="scientific">Actinokineospora guangxiensis</name>
    <dbReference type="NCBI Taxonomy" id="1490288"/>
    <lineage>
        <taxon>Bacteria</taxon>
        <taxon>Bacillati</taxon>
        <taxon>Actinomycetota</taxon>
        <taxon>Actinomycetes</taxon>
        <taxon>Pseudonocardiales</taxon>
        <taxon>Pseudonocardiaceae</taxon>
        <taxon>Actinokineospora</taxon>
    </lineage>
</organism>
<dbReference type="RefSeq" id="WP_378248255.1">
    <property type="nucleotide sequence ID" value="NZ_JBHSKF010000006.1"/>
</dbReference>
<protein>
    <submittedName>
        <fullName evidence="3">Alpha/beta hydrolase family protein</fullName>
        <ecNumber evidence="3">3.4.-.-</ecNumber>
    </submittedName>
</protein>
<dbReference type="InterPro" id="IPR001375">
    <property type="entry name" value="Peptidase_S9_cat"/>
</dbReference>
<sequence length="624" mass="66135">MVQTAQPGTWESPIAATDVAAATATPTWVSLHDGQPWWTLARPDRGGAVSLLRAGPDGPVEVIGDGWDVRNHVHEYGGRPFTVLDGQPVFTEASDGRLYTGADPTPLTPADPDTRYSDLTAADGEVWCVREITTGDGPVRDLVAVTATGELRVLGATHRFMSAPQPSPDGRFAAWLGWNHPDMPWDSTQLCVAALINGRLGHHRVVAGGPGVSVCQVRWEAEDSLLALADPHGWWTLCRIGLDGAATVLADGDNELGGPLWELGRSWFAPLGRGRHAVLRSGALAILDERSRTVTDVDTDYPVVAADLHAHDGVIASRGAGPTAPWTVFTLDLSTGEHTDHIPTSTLDPAYLPHPEPALVRGDGHDIPVLLYPPTNPDYTAPDGHPPPWLLYPHSGPTTAHTPVLDLDIAYFTSRGFGVAAVDYAGSTGHGRAHRELLHGHWGVLDVADTLAVATHLLDTGAAHPKRLAVRGASAGGLTAAAAMTDSDVFAAATLTCPILDLSPWADGRAETHDFESHYVHTLIGALPEHAHRYRDRSPAGKAHHVTGPILIVQGADDPVCPPQQSARFAAALTTPHALLSFDGERHGLRAAAAIAAAHEAELSFYGQVFGFTPPGVPALELTR</sequence>
<dbReference type="EMBL" id="JBHSKF010000006">
    <property type="protein sequence ID" value="MFC5288405.1"/>
    <property type="molecule type" value="Genomic_DNA"/>
</dbReference>
<dbReference type="Proteomes" id="UP001596157">
    <property type="component" value="Unassembled WGS sequence"/>
</dbReference>
<gene>
    <name evidence="3" type="ORF">ACFPM7_15190</name>
</gene>
<dbReference type="SUPFAM" id="SSF53474">
    <property type="entry name" value="alpha/beta-Hydrolases"/>
    <property type="match status" value="1"/>
</dbReference>
<reference evidence="4" key="1">
    <citation type="journal article" date="2019" name="Int. J. Syst. Evol. Microbiol.">
        <title>The Global Catalogue of Microorganisms (GCM) 10K type strain sequencing project: providing services to taxonomists for standard genome sequencing and annotation.</title>
        <authorList>
            <consortium name="The Broad Institute Genomics Platform"/>
            <consortium name="The Broad Institute Genome Sequencing Center for Infectious Disease"/>
            <person name="Wu L."/>
            <person name="Ma J."/>
        </authorList>
    </citation>
    <scope>NUCLEOTIDE SEQUENCE [LARGE SCALE GENOMIC DNA]</scope>
    <source>
        <strain evidence="4">CCUG 59778</strain>
    </source>
</reference>
<feature type="domain" description="Peptidase S9 prolyl oligopeptidase catalytic" evidence="2">
    <location>
        <begin position="406"/>
        <end position="611"/>
    </location>
</feature>
<dbReference type="Gene3D" id="3.40.50.1820">
    <property type="entry name" value="alpha/beta hydrolase"/>
    <property type="match status" value="1"/>
</dbReference>
<evidence type="ECO:0000259" key="2">
    <source>
        <dbReference type="Pfam" id="PF00326"/>
    </source>
</evidence>
<dbReference type="Pfam" id="PF00326">
    <property type="entry name" value="Peptidase_S9"/>
    <property type="match status" value="1"/>
</dbReference>
<name>A0ABW0EQX4_9PSEU</name>
<evidence type="ECO:0000256" key="1">
    <source>
        <dbReference type="SAM" id="MobiDB-lite"/>
    </source>
</evidence>
<accession>A0ABW0EQX4</accession>
<keyword evidence="4" id="KW-1185">Reference proteome</keyword>
<feature type="compositionally biased region" description="Low complexity" evidence="1">
    <location>
        <begin position="100"/>
        <end position="111"/>
    </location>
</feature>
<proteinExistence type="predicted"/>
<evidence type="ECO:0000313" key="3">
    <source>
        <dbReference type="EMBL" id="MFC5288405.1"/>
    </source>
</evidence>
<dbReference type="PANTHER" id="PTHR43056">
    <property type="entry name" value="PEPTIDASE S9 PROLYL OLIGOPEPTIDASE"/>
    <property type="match status" value="1"/>
</dbReference>
<dbReference type="InterPro" id="IPR029058">
    <property type="entry name" value="AB_hydrolase_fold"/>
</dbReference>
<dbReference type="GO" id="GO:0016787">
    <property type="term" value="F:hydrolase activity"/>
    <property type="evidence" value="ECO:0007669"/>
    <property type="project" value="UniProtKB-KW"/>
</dbReference>